<comment type="similarity">
    <text evidence="1">Belongs to the peptidase U62 family.</text>
</comment>
<evidence type="ECO:0000313" key="5">
    <source>
        <dbReference type="EMBL" id="MFC3195471.1"/>
    </source>
</evidence>
<dbReference type="Pfam" id="PF19289">
    <property type="entry name" value="PmbA_TldD_3rd"/>
    <property type="match status" value="1"/>
</dbReference>
<dbReference type="GO" id="GO:0008237">
    <property type="term" value="F:metallopeptidase activity"/>
    <property type="evidence" value="ECO:0007669"/>
    <property type="project" value="UniProtKB-KW"/>
</dbReference>
<reference evidence="6" key="1">
    <citation type="journal article" date="2019" name="Int. J. Syst. Evol. Microbiol.">
        <title>The Global Catalogue of Microorganisms (GCM) 10K type strain sequencing project: providing services to taxonomists for standard genome sequencing and annotation.</title>
        <authorList>
            <consortium name="The Broad Institute Genomics Platform"/>
            <consortium name="The Broad Institute Genome Sequencing Center for Infectious Disease"/>
            <person name="Wu L."/>
            <person name="Ma J."/>
        </authorList>
    </citation>
    <scope>NUCLEOTIDE SEQUENCE [LARGE SCALE GENOMIC DNA]</scope>
    <source>
        <strain evidence="6">KCTC 42953</strain>
    </source>
</reference>
<evidence type="ECO:0000313" key="6">
    <source>
        <dbReference type="Proteomes" id="UP001595533"/>
    </source>
</evidence>
<evidence type="ECO:0000259" key="4">
    <source>
        <dbReference type="Pfam" id="PF19290"/>
    </source>
</evidence>
<organism evidence="5 6">
    <name type="scientific">Marinicella sediminis</name>
    <dbReference type="NCBI Taxonomy" id="1792834"/>
    <lineage>
        <taxon>Bacteria</taxon>
        <taxon>Pseudomonadati</taxon>
        <taxon>Pseudomonadota</taxon>
        <taxon>Gammaproteobacteria</taxon>
        <taxon>Lysobacterales</taxon>
        <taxon>Marinicellaceae</taxon>
        <taxon>Marinicella</taxon>
    </lineage>
</organism>
<feature type="domain" description="Metalloprotease TldD/E C-terminal" evidence="3">
    <location>
        <begin position="231"/>
        <end position="438"/>
    </location>
</feature>
<comment type="caution">
    <text evidence="5">The sequence shown here is derived from an EMBL/GenBank/DDBJ whole genome shotgun (WGS) entry which is preliminary data.</text>
</comment>
<keyword evidence="5" id="KW-0378">Hydrolase</keyword>
<keyword evidence="5" id="KW-0645">Protease</keyword>
<keyword evidence="5" id="KW-0482">Metalloprotease</keyword>
<dbReference type="NCBIfam" id="NF008268">
    <property type="entry name" value="PRK11040.1"/>
    <property type="match status" value="1"/>
</dbReference>
<dbReference type="Proteomes" id="UP001595533">
    <property type="component" value="Unassembled WGS sequence"/>
</dbReference>
<evidence type="ECO:0000259" key="2">
    <source>
        <dbReference type="Pfam" id="PF01523"/>
    </source>
</evidence>
<evidence type="ECO:0000256" key="1">
    <source>
        <dbReference type="ARBA" id="ARBA00005836"/>
    </source>
</evidence>
<keyword evidence="6" id="KW-1185">Reference proteome</keyword>
<dbReference type="EMBL" id="JBHRTS010000008">
    <property type="protein sequence ID" value="MFC3195471.1"/>
    <property type="molecule type" value="Genomic_DNA"/>
</dbReference>
<dbReference type="InterPro" id="IPR045569">
    <property type="entry name" value="Metalloprtase-TldD/E_C"/>
</dbReference>
<dbReference type="PANTHER" id="PTHR43421">
    <property type="entry name" value="METALLOPROTEASE PMBA"/>
    <property type="match status" value="1"/>
</dbReference>
<dbReference type="Pfam" id="PF19290">
    <property type="entry name" value="PmbA_TldD_2nd"/>
    <property type="match status" value="1"/>
</dbReference>
<name>A0ABV7JHA9_9GAMM</name>
<gene>
    <name evidence="5" type="primary">pmbA</name>
    <name evidence="5" type="ORF">ACFODZ_14545</name>
</gene>
<dbReference type="PANTHER" id="PTHR43421:SF1">
    <property type="entry name" value="METALLOPROTEASE PMBA"/>
    <property type="match status" value="1"/>
</dbReference>
<dbReference type="InterPro" id="IPR045570">
    <property type="entry name" value="Metalloprtase-TldD/E_cen_dom"/>
</dbReference>
<dbReference type="InterPro" id="IPR035068">
    <property type="entry name" value="TldD/PmbA_N"/>
</dbReference>
<dbReference type="RefSeq" id="WP_077412619.1">
    <property type="nucleotide sequence ID" value="NZ_JBHRTS010000008.1"/>
</dbReference>
<evidence type="ECO:0000259" key="3">
    <source>
        <dbReference type="Pfam" id="PF19289"/>
    </source>
</evidence>
<proteinExistence type="inferred from homology"/>
<feature type="domain" description="Metalloprotease TldD/E central" evidence="4">
    <location>
        <begin position="117"/>
        <end position="221"/>
    </location>
</feature>
<accession>A0ABV7JHA9</accession>
<dbReference type="Pfam" id="PF01523">
    <property type="entry name" value="PmbA_TldD_1st"/>
    <property type="match status" value="1"/>
</dbReference>
<dbReference type="Gene3D" id="3.30.2290.10">
    <property type="entry name" value="PmbA/TldD superfamily"/>
    <property type="match status" value="1"/>
</dbReference>
<dbReference type="InterPro" id="IPR047657">
    <property type="entry name" value="PmbA"/>
</dbReference>
<protein>
    <submittedName>
        <fullName evidence="5">Metalloprotease PmbA</fullName>
        <ecNumber evidence="5">3.4.24.-</ecNumber>
    </submittedName>
</protein>
<dbReference type="EC" id="3.4.24.-" evidence="5"/>
<feature type="domain" description="Metalloprotease TldD/E N-terminal" evidence="2">
    <location>
        <begin position="22"/>
        <end position="86"/>
    </location>
</feature>
<sequence length="439" mass="47897">MSTQKLVEKILEQLAAQGATEAEVIYSEGSGVSVTGRASDVETIENNQDKSLVITVYKNHAKGTASTAVVNQDNINLTMEKALAIAGMTEPDEAAGLADPELLAKEFRALETWYDNHKPIDDLMEMVLKAEAAAVDYANQQGRQITIDDASVQMGEGYSVYANSNGFYGEKRGSNVSASVVAIAEHEGQMEREYWWDAKRRIQDLEAVEQIGIKAAQRTLQRAGSRKIKSCKAPVLFDPSCAKTLIGHMTSAISGSSLYQEASFLKNDLHNQLFPEWFSLYEDPFITGGFASRNFDSNGVQTHQRHIIEQGLLNGFLLSVYSARRLGLTTTGNAGGAHNLEVQSQQPLAKDLIKTMDRGLLVTSMMGQGVNPVTGDYSRGASGFWVEHGEIQFPVSELTIAGNLKQMFRDLQAVGDDVDRRSKTATGSWLIGEMTIAGD</sequence>
<dbReference type="InterPro" id="IPR036059">
    <property type="entry name" value="TldD/PmbA_sf"/>
</dbReference>
<dbReference type="InterPro" id="IPR002510">
    <property type="entry name" value="Metalloprtase-TldD/E_N"/>
</dbReference>
<dbReference type="SUPFAM" id="SSF111283">
    <property type="entry name" value="Putative modulator of DNA gyrase, PmbA/TldD"/>
    <property type="match status" value="1"/>
</dbReference>